<keyword evidence="3" id="KW-1185">Reference proteome</keyword>
<dbReference type="EMBL" id="JASCZI010093294">
    <property type="protein sequence ID" value="MED6153212.1"/>
    <property type="molecule type" value="Genomic_DNA"/>
</dbReference>
<gene>
    <name evidence="2" type="ORF">PIB30_099522</name>
</gene>
<proteinExistence type="predicted"/>
<comment type="caution">
    <text evidence="2">The sequence shown here is derived from an EMBL/GenBank/DDBJ whole genome shotgun (WGS) entry which is preliminary data.</text>
</comment>
<evidence type="ECO:0000256" key="1">
    <source>
        <dbReference type="SAM" id="MobiDB-lite"/>
    </source>
</evidence>
<feature type="compositionally biased region" description="Polar residues" evidence="1">
    <location>
        <begin position="42"/>
        <end position="52"/>
    </location>
</feature>
<dbReference type="Proteomes" id="UP001341840">
    <property type="component" value="Unassembled WGS sequence"/>
</dbReference>
<organism evidence="2 3">
    <name type="scientific">Stylosanthes scabra</name>
    <dbReference type="NCBI Taxonomy" id="79078"/>
    <lineage>
        <taxon>Eukaryota</taxon>
        <taxon>Viridiplantae</taxon>
        <taxon>Streptophyta</taxon>
        <taxon>Embryophyta</taxon>
        <taxon>Tracheophyta</taxon>
        <taxon>Spermatophyta</taxon>
        <taxon>Magnoliopsida</taxon>
        <taxon>eudicotyledons</taxon>
        <taxon>Gunneridae</taxon>
        <taxon>Pentapetalae</taxon>
        <taxon>rosids</taxon>
        <taxon>fabids</taxon>
        <taxon>Fabales</taxon>
        <taxon>Fabaceae</taxon>
        <taxon>Papilionoideae</taxon>
        <taxon>50 kb inversion clade</taxon>
        <taxon>dalbergioids sensu lato</taxon>
        <taxon>Dalbergieae</taxon>
        <taxon>Pterocarpus clade</taxon>
        <taxon>Stylosanthes</taxon>
    </lineage>
</organism>
<protein>
    <submittedName>
        <fullName evidence="2">Uncharacterized protein</fullName>
    </submittedName>
</protein>
<name>A0ABU6TWD9_9FABA</name>
<reference evidence="2 3" key="1">
    <citation type="journal article" date="2023" name="Plants (Basel)">
        <title>Bridging the Gap: Combining Genomics and Transcriptomics Approaches to Understand Stylosanthes scabra, an Orphan Legume from the Brazilian Caatinga.</title>
        <authorList>
            <person name="Ferreira-Neto J.R.C."/>
            <person name="da Silva M.D."/>
            <person name="Binneck E."/>
            <person name="de Melo N.F."/>
            <person name="da Silva R.H."/>
            <person name="de Melo A.L.T.M."/>
            <person name="Pandolfi V."/>
            <person name="Bustamante F.O."/>
            <person name="Brasileiro-Vidal A.C."/>
            <person name="Benko-Iseppon A.M."/>
        </authorList>
    </citation>
    <scope>NUCLEOTIDE SEQUENCE [LARGE SCALE GENOMIC DNA]</scope>
    <source>
        <tissue evidence="2">Leaves</tissue>
    </source>
</reference>
<sequence>MFNPYMGNMSPTCLHLSSQSSASRPGSGGLGASSNPSPPTPIHSSSNSQHSDFANLRGLDAIDLNDDDIRNQRQRSTPLWQWEEDEMLISAWLNISTDPIVDSPVRPQGSKRARDGEREKHQCLKILARQNHPLLSNFL</sequence>
<evidence type="ECO:0000313" key="3">
    <source>
        <dbReference type="Proteomes" id="UP001341840"/>
    </source>
</evidence>
<evidence type="ECO:0000313" key="2">
    <source>
        <dbReference type="EMBL" id="MED6153212.1"/>
    </source>
</evidence>
<accession>A0ABU6TWD9</accession>
<feature type="region of interest" description="Disordered" evidence="1">
    <location>
        <begin position="13"/>
        <end position="57"/>
    </location>
</feature>